<comment type="caution">
    <text evidence="2">The sequence shown here is derived from an EMBL/GenBank/DDBJ whole genome shotgun (WGS) entry which is preliminary data.</text>
</comment>
<evidence type="ECO:0000313" key="2">
    <source>
        <dbReference type="EMBL" id="MBB5489627.1"/>
    </source>
</evidence>
<accession>A0A840WD06</accession>
<reference evidence="2 3" key="1">
    <citation type="submission" date="2020-08" db="EMBL/GenBank/DDBJ databases">
        <title>Sequencing the genomes of 1000 actinobacteria strains.</title>
        <authorList>
            <person name="Klenk H.-P."/>
        </authorList>
    </citation>
    <scope>NUCLEOTIDE SEQUENCE [LARGE SCALE GENOMIC DNA]</scope>
    <source>
        <strain evidence="2 3">DSM 44598</strain>
    </source>
</reference>
<dbReference type="AlphaFoldDB" id="A0A840WD06"/>
<keyword evidence="1" id="KW-0472">Membrane</keyword>
<keyword evidence="1" id="KW-0812">Transmembrane</keyword>
<evidence type="ECO:0000313" key="3">
    <source>
        <dbReference type="Proteomes" id="UP000579647"/>
    </source>
</evidence>
<name>A0A840WD06_9ACTN</name>
<protein>
    <submittedName>
        <fullName evidence="2">Uncharacterized protein</fullName>
    </submittedName>
</protein>
<gene>
    <name evidence="2" type="ORF">HNR07_000764</name>
</gene>
<dbReference type="RefSeq" id="WP_184361965.1">
    <property type="nucleotide sequence ID" value="NZ_BAAAKM010000100.1"/>
</dbReference>
<proteinExistence type="predicted"/>
<evidence type="ECO:0000256" key="1">
    <source>
        <dbReference type="SAM" id="Phobius"/>
    </source>
</evidence>
<sequence length="175" mass="18776">MKARYAVPAFAAGITSLAVLFPGLDVMGAGSTTPSLGWFAFLFVLTTLMGALAVLRWRRVARNPLTRVPPPPTDPRVPFVLYNEADPEGTQAPFYSGPTEQDRPARAPATPEHGRVLRLLAGAPEQALTTSAATELTGLPAERLIPVLADLTRARLVDRDAVAGLWRVTEHGRNA</sequence>
<dbReference type="Proteomes" id="UP000579647">
    <property type="component" value="Unassembled WGS sequence"/>
</dbReference>
<dbReference type="EMBL" id="JACHDO010000001">
    <property type="protein sequence ID" value="MBB5489627.1"/>
    <property type="molecule type" value="Genomic_DNA"/>
</dbReference>
<feature type="transmembrane region" description="Helical" evidence="1">
    <location>
        <begin position="5"/>
        <end position="24"/>
    </location>
</feature>
<keyword evidence="3" id="KW-1185">Reference proteome</keyword>
<feature type="transmembrane region" description="Helical" evidence="1">
    <location>
        <begin position="36"/>
        <end position="57"/>
    </location>
</feature>
<organism evidence="2 3">
    <name type="scientific">Nocardiopsis metallicus</name>
    <dbReference type="NCBI Taxonomy" id="179819"/>
    <lineage>
        <taxon>Bacteria</taxon>
        <taxon>Bacillati</taxon>
        <taxon>Actinomycetota</taxon>
        <taxon>Actinomycetes</taxon>
        <taxon>Streptosporangiales</taxon>
        <taxon>Nocardiopsidaceae</taxon>
        <taxon>Nocardiopsis</taxon>
    </lineage>
</organism>
<keyword evidence="1" id="KW-1133">Transmembrane helix</keyword>